<evidence type="ECO:0000313" key="3">
    <source>
        <dbReference type="Proteomes" id="UP000032047"/>
    </source>
</evidence>
<proteinExistence type="predicted"/>
<dbReference type="RefSeq" id="WP_042534924.1">
    <property type="nucleotide sequence ID" value="NZ_JXTG01000005.1"/>
</dbReference>
<comment type="caution">
    <text evidence="2">The sequence shown here is derived from an EMBL/GenBank/DDBJ whole genome shotgun (WGS) entry which is preliminary data.</text>
</comment>
<dbReference type="AlphaFoldDB" id="A0A0D0G7S9"/>
<organism evidence="2 3">
    <name type="scientific">Anoxybacillus ayderensis</name>
    <dbReference type="NCBI Taxonomy" id="265546"/>
    <lineage>
        <taxon>Bacteria</taxon>
        <taxon>Bacillati</taxon>
        <taxon>Bacillota</taxon>
        <taxon>Bacilli</taxon>
        <taxon>Bacillales</taxon>
        <taxon>Anoxybacillaceae</taxon>
        <taxon>Anoxybacillus</taxon>
    </lineage>
</organism>
<reference evidence="2 3" key="1">
    <citation type="submission" date="2015-01" db="EMBL/GenBank/DDBJ databases">
        <title>Genome sequence of Anoxybacillus ayderensis strain AB04.</title>
        <authorList>
            <person name="Belduz A.O."/>
            <person name="Canakci S."/>
            <person name="Chan K.-G."/>
            <person name="Kahar U.M."/>
            <person name="Yaakob A.S."/>
            <person name="Chan C.S."/>
            <person name="Goh K.M."/>
        </authorList>
    </citation>
    <scope>NUCLEOTIDE SEQUENCE [LARGE SCALE GENOMIC DNA]</scope>
    <source>
        <strain evidence="2 3">AB04</strain>
    </source>
</reference>
<dbReference type="EMBL" id="JXTG01000005">
    <property type="protein sequence ID" value="KIP21410.1"/>
    <property type="molecule type" value="Genomic_DNA"/>
</dbReference>
<accession>A0A0D0G7S9</accession>
<dbReference type="PATRIC" id="fig|265546.4.peg.1411"/>
<dbReference type="Proteomes" id="UP000032047">
    <property type="component" value="Unassembled WGS sequence"/>
</dbReference>
<keyword evidence="1" id="KW-0472">Membrane</keyword>
<keyword evidence="1" id="KW-1133">Transmembrane helix</keyword>
<evidence type="ECO:0000313" key="2">
    <source>
        <dbReference type="EMBL" id="KIP21410.1"/>
    </source>
</evidence>
<protein>
    <submittedName>
        <fullName evidence="2">Uncharacterized protein</fullName>
    </submittedName>
</protein>
<sequence>MYWWSIQQLFLLLLFSPLLTRHVFYGRVSSFLLFVCFAFGTTVFAEYMVKKKGKQTWLFVAALLCNVSVLLVFSFAM</sequence>
<gene>
    <name evidence="2" type="ORF">JV16_01413</name>
</gene>
<keyword evidence="1" id="KW-0812">Transmembrane</keyword>
<evidence type="ECO:0000256" key="1">
    <source>
        <dbReference type="SAM" id="Phobius"/>
    </source>
</evidence>
<feature type="transmembrane region" description="Helical" evidence="1">
    <location>
        <begin position="30"/>
        <end position="49"/>
    </location>
</feature>
<name>A0A0D0G7S9_9BACL</name>
<keyword evidence="3" id="KW-1185">Reference proteome</keyword>
<feature type="transmembrane region" description="Helical" evidence="1">
    <location>
        <begin position="56"/>
        <end position="76"/>
    </location>
</feature>